<geneLocation type="mitochondrion" evidence="5"/>
<dbReference type="InterPro" id="IPR036967">
    <property type="entry name" value="Ribosomal_uS11_sf"/>
</dbReference>
<comment type="subcellular location">
    <subcellularLocation>
        <location evidence="1">Plastid</location>
        <location evidence="1">Chloroplast</location>
    </subcellularLocation>
</comment>
<evidence type="ECO:0000256" key="3">
    <source>
        <dbReference type="ARBA" id="ARBA00022980"/>
    </source>
</evidence>
<organism evidence="5">
    <name type="scientific">Heterosigma akashiwo</name>
    <name type="common">Chromophytic alga</name>
    <name type="synonym">Heterosigma carterae</name>
    <dbReference type="NCBI Taxonomy" id="2829"/>
    <lineage>
        <taxon>Eukaryota</taxon>
        <taxon>Sar</taxon>
        <taxon>Stramenopiles</taxon>
        <taxon>Ochrophyta</taxon>
        <taxon>Raphidophyceae</taxon>
        <taxon>Chattonellales</taxon>
        <taxon>Chattonellaceae</taxon>
        <taxon>Heterosigma</taxon>
    </lineage>
</organism>
<evidence type="ECO:0000256" key="2">
    <source>
        <dbReference type="ARBA" id="ARBA00006194"/>
    </source>
</evidence>
<dbReference type="InterPro" id="IPR001971">
    <property type="entry name" value="Ribosomal_uS11"/>
</dbReference>
<keyword evidence="5" id="KW-0496">Mitochondrion</keyword>
<evidence type="ECO:0000256" key="1">
    <source>
        <dbReference type="ARBA" id="ARBA00004229"/>
    </source>
</evidence>
<dbReference type="PIRSF" id="PIRSF002131">
    <property type="entry name" value="Ribosomal_S11"/>
    <property type="match status" value="1"/>
</dbReference>
<comment type="similarity">
    <text evidence="2">Belongs to the universal ribosomal protein uS11 family.</text>
</comment>
<dbReference type="GO" id="GO:0006412">
    <property type="term" value="P:translation"/>
    <property type="evidence" value="ECO:0007669"/>
    <property type="project" value="InterPro"/>
</dbReference>
<dbReference type="GO" id="GO:0009507">
    <property type="term" value="C:chloroplast"/>
    <property type="evidence" value="ECO:0007669"/>
    <property type="project" value="UniProtKB-SubCell"/>
</dbReference>
<dbReference type="EMBL" id="LC228564">
    <property type="protein sequence ID" value="BBB45791.1"/>
    <property type="molecule type" value="Genomic_DNA"/>
</dbReference>
<evidence type="ECO:0000256" key="4">
    <source>
        <dbReference type="ARBA" id="ARBA00023274"/>
    </source>
</evidence>
<evidence type="ECO:0000313" key="5">
    <source>
        <dbReference type="EMBL" id="BBB45791.1"/>
    </source>
</evidence>
<proteinExistence type="inferred from homology"/>
<dbReference type="Pfam" id="PF00411">
    <property type="entry name" value="Ribosomal_S11"/>
    <property type="match status" value="1"/>
</dbReference>
<gene>
    <name evidence="5" type="primary">rps11</name>
</gene>
<name>A0A2Z5W7K7_HETAK</name>
<dbReference type="HAMAP" id="MF_01310">
    <property type="entry name" value="Ribosomal_uS11"/>
    <property type="match status" value="1"/>
</dbReference>
<dbReference type="AlphaFoldDB" id="A0A2Z5W7K7"/>
<dbReference type="PANTHER" id="PTHR11759">
    <property type="entry name" value="40S RIBOSOMAL PROTEIN S14/30S RIBOSOMAL PROTEIN S11"/>
    <property type="match status" value="1"/>
</dbReference>
<reference evidence="5" key="1">
    <citation type="submission" date="2017-03" db="EMBL/GenBank/DDBJ databases">
        <title>Heterosigma akashiwo mitochondrial genome sequence.</title>
        <authorList>
            <person name="Ueki S."/>
        </authorList>
    </citation>
    <scope>NUCLEOTIDE SEQUENCE</scope>
    <source>
        <strain evidence="5">CCAP934-8</strain>
    </source>
</reference>
<dbReference type="GO" id="GO:1990904">
    <property type="term" value="C:ribonucleoprotein complex"/>
    <property type="evidence" value="ECO:0007669"/>
    <property type="project" value="UniProtKB-KW"/>
</dbReference>
<dbReference type="GO" id="GO:0003735">
    <property type="term" value="F:structural constituent of ribosome"/>
    <property type="evidence" value="ECO:0007669"/>
    <property type="project" value="InterPro"/>
</dbReference>
<keyword evidence="3 5" id="KW-0689">Ribosomal protein</keyword>
<protein>
    <submittedName>
        <fullName evidence="5">Ribosomal protein S11</fullName>
    </submittedName>
</protein>
<dbReference type="GO" id="GO:0005840">
    <property type="term" value="C:ribosome"/>
    <property type="evidence" value="ECO:0007669"/>
    <property type="project" value="UniProtKB-KW"/>
</dbReference>
<dbReference type="Gene3D" id="3.30.420.80">
    <property type="entry name" value="Ribosomal protein S11"/>
    <property type="match status" value="1"/>
</dbReference>
<dbReference type="SUPFAM" id="SSF53137">
    <property type="entry name" value="Translational machinery components"/>
    <property type="match status" value="1"/>
</dbReference>
<accession>A0A2Z5W7K7</accession>
<sequence>MQKKFDLKSKIQKLPSKPSKIQQEGIIYGQFSKQNTIFSLTTLTGQVKTSVSNGMVGYKNSKSKTQFATQAAAERLGQKAKALNFGSITFVIKGKNKGRKKCVKTFQKAGLKINMIYDQTPIIHNGCRPPKEPRR</sequence>
<keyword evidence="4" id="KW-0687">Ribonucleoprotein</keyword>